<comment type="caution">
    <text evidence="1">The sequence shown here is derived from an EMBL/GenBank/DDBJ whole genome shotgun (WGS) entry which is preliminary data.</text>
</comment>
<reference evidence="1" key="1">
    <citation type="submission" date="2021-10" db="EMBL/GenBank/DDBJ databases">
        <title>De novo Genome Assembly of Clathrus columnatus (Basidiomycota, Fungi) Using Illumina and Nanopore Sequence Data.</title>
        <authorList>
            <person name="Ogiso-Tanaka E."/>
            <person name="Itagaki H."/>
            <person name="Hosoya T."/>
            <person name="Hosaka K."/>
        </authorList>
    </citation>
    <scope>NUCLEOTIDE SEQUENCE</scope>
    <source>
        <strain evidence="1">MO-923</strain>
    </source>
</reference>
<proteinExistence type="predicted"/>
<dbReference type="EMBL" id="BPWL01000010">
    <property type="protein sequence ID" value="GJJ14485.1"/>
    <property type="molecule type" value="Genomic_DNA"/>
</dbReference>
<organism evidence="1 2">
    <name type="scientific">Clathrus columnatus</name>
    <dbReference type="NCBI Taxonomy" id="1419009"/>
    <lineage>
        <taxon>Eukaryota</taxon>
        <taxon>Fungi</taxon>
        <taxon>Dikarya</taxon>
        <taxon>Basidiomycota</taxon>
        <taxon>Agaricomycotina</taxon>
        <taxon>Agaricomycetes</taxon>
        <taxon>Phallomycetidae</taxon>
        <taxon>Phallales</taxon>
        <taxon>Clathraceae</taxon>
        <taxon>Clathrus</taxon>
    </lineage>
</organism>
<sequence>MTQIYICAGYAKYFYSVDVLNWICLDRLWITGSDPGFQFRQFKVVEDRINQLFLPFTCTMKLCDLVQDDILVDPIADYLAKKAITYGTEPFLLKHAQDLEMFMIRRIDSPLVKSHPNIYITYPCLIIDIIKDQDIWNNLIRDSLELIEKFHVLLGDLQRSGKLVSKYHHRIQITKYSIKKTRIVDTLEATALADWGKDADKIQEYAATIADDFITICNTMASEPEEHDEYFEHDDYFECDESFGQESRRILFSQI</sequence>
<dbReference type="AlphaFoldDB" id="A0AAV5ARH4"/>
<dbReference type="Proteomes" id="UP001050691">
    <property type="component" value="Unassembled WGS sequence"/>
</dbReference>
<protein>
    <submittedName>
        <fullName evidence="1">Uncharacterized protein</fullName>
    </submittedName>
</protein>
<gene>
    <name evidence="1" type="ORF">Clacol_008749</name>
</gene>
<evidence type="ECO:0000313" key="1">
    <source>
        <dbReference type="EMBL" id="GJJ14485.1"/>
    </source>
</evidence>
<evidence type="ECO:0000313" key="2">
    <source>
        <dbReference type="Proteomes" id="UP001050691"/>
    </source>
</evidence>
<name>A0AAV5ARH4_9AGAM</name>
<accession>A0AAV5ARH4</accession>
<keyword evidence="2" id="KW-1185">Reference proteome</keyword>